<comment type="caution">
    <text evidence="2">The sequence shown here is derived from an EMBL/GenBank/DDBJ whole genome shotgun (WGS) entry which is preliminary data.</text>
</comment>
<protein>
    <recommendedName>
        <fullName evidence="1">HTH merR-type domain-containing protein</fullName>
    </recommendedName>
</protein>
<feature type="domain" description="HTH merR-type" evidence="1">
    <location>
        <begin position="16"/>
        <end position="78"/>
    </location>
</feature>
<dbReference type="Proteomes" id="UP000600139">
    <property type="component" value="Unassembled WGS sequence"/>
</dbReference>
<dbReference type="RefSeq" id="WP_200353076.1">
    <property type="nucleotide sequence ID" value="NZ_BAABHZ010000002.1"/>
</dbReference>
<dbReference type="GO" id="GO:0003677">
    <property type="term" value="F:DNA binding"/>
    <property type="evidence" value="ECO:0007669"/>
    <property type="project" value="InterPro"/>
</dbReference>
<sequence>MNSELPLYEPDTEATYQLDIVARLTGISSQTILRYQEQGLIRGTDLDDEAVHTLRRIEHLRQTCEANISGLKLILDLMNQVERLKSELRSQH</sequence>
<name>A0A934VCA3_9BACT</name>
<dbReference type="EMBL" id="JAENIK010000013">
    <property type="protein sequence ID" value="MBK1818123.1"/>
    <property type="molecule type" value="Genomic_DNA"/>
</dbReference>
<dbReference type="InterPro" id="IPR009061">
    <property type="entry name" value="DNA-bd_dom_put_sf"/>
</dbReference>
<dbReference type="AlphaFoldDB" id="A0A934VCA3"/>
<dbReference type="SMART" id="SM00422">
    <property type="entry name" value="HTH_MERR"/>
    <property type="match status" value="1"/>
</dbReference>
<dbReference type="GO" id="GO:0006355">
    <property type="term" value="P:regulation of DNA-templated transcription"/>
    <property type="evidence" value="ECO:0007669"/>
    <property type="project" value="InterPro"/>
</dbReference>
<accession>A0A934VCA3</accession>
<reference evidence="2" key="1">
    <citation type="submission" date="2021-01" db="EMBL/GenBank/DDBJ databases">
        <title>Modified the classification status of verrucomicrobia.</title>
        <authorList>
            <person name="Feng X."/>
        </authorList>
    </citation>
    <scope>NUCLEOTIDE SEQUENCE</scope>
    <source>
        <strain evidence="2">JCM 18052</strain>
    </source>
</reference>
<evidence type="ECO:0000313" key="2">
    <source>
        <dbReference type="EMBL" id="MBK1818123.1"/>
    </source>
</evidence>
<dbReference type="InterPro" id="IPR000551">
    <property type="entry name" value="MerR-type_HTH_dom"/>
</dbReference>
<organism evidence="2 3">
    <name type="scientific">Luteolibacter yonseiensis</name>
    <dbReference type="NCBI Taxonomy" id="1144680"/>
    <lineage>
        <taxon>Bacteria</taxon>
        <taxon>Pseudomonadati</taxon>
        <taxon>Verrucomicrobiota</taxon>
        <taxon>Verrucomicrobiia</taxon>
        <taxon>Verrucomicrobiales</taxon>
        <taxon>Verrucomicrobiaceae</taxon>
        <taxon>Luteolibacter</taxon>
    </lineage>
</organism>
<evidence type="ECO:0000259" key="1">
    <source>
        <dbReference type="SMART" id="SM00422"/>
    </source>
</evidence>
<evidence type="ECO:0000313" key="3">
    <source>
        <dbReference type="Proteomes" id="UP000600139"/>
    </source>
</evidence>
<gene>
    <name evidence="2" type="ORF">JIN84_21045</name>
</gene>
<proteinExistence type="predicted"/>
<keyword evidence="3" id="KW-1185">Reference proteome</keyword>
<dbReference type="Gene3D" id="1.10.1660.10">
    <property type="match status" value="1"/>
</dbReference>
<dbReference type="SUPFAM" id="SSF46955">
    <property type="entry name" value="Putative DNA-binding domain"/>
    <property type="match status" value="1"/>
</dbReference>
<dbReference type="Pfam" id="PF13591">
    <property type="entry name" value="MerR_2"/>
    <property type="match status" value="1"/>
</dbReference>